<sequence length="252" mass="27985">MRNEREIQSIHLEICASSLESALIANKAEASRVELCQDLELGGTTPSYGLIKSVLKETSLGVHVLVRPRSGDFVYSESEIRVIEEDIVMCRELGCSGVVLGALNPDGRINTLLMRRWIELASPMQVVFHRAFDRANNPLEALETIIELGCDRILTSGQQENAWLGKELLRTMVQQAGDRIEIMPGAGVNSENIRELLEYTGAKSIHASAKKLQDSNMTFHNPAFSAMNESVPVSSELEIERLVQEILKVRVL</sequence>
<dbReference type="SUPFAM" id="SSF110395">
    <property type="entry name" value="CutC-like"/>
    <property type="match status" value="1"/>
</dbReference>
<dbReference type="GO" id="GO:0005737">
    <property type="term" value="C:cytoplasm"/>
    <property type="evidence" value="ECO:0007669"/>
    <property type="project" value="UniProtKB-SubCell"/>
</dbReference>
<accession>A0A9D1W8G3</accession>
<dbReference type="Pfam" id="PF03932">
    <property type="entry name" value="CutC"/>
    <property type="match status" value="1"/>
</dbReference>
<comment type="similarity">
    <text evidence="1 2">Belongs to the CutC family.</text>
</comment>
<gene>
    <name evidence="2" type="primary">cutC</name>
    <name evidence="3" type="ORF">H9853_05155</name>
</gene>
<comment type="subcellular location">
    <subcellularLocation>
        <location evidence="2">Cytoplasm</location>
    </subcellularLocation>
</comment>
<dbReference type="InterPro" id="IPR036822">
    <property type="entry name" value="CutC-like_dom_sf"/>
</dbReference>
<dbReference type="PANTHER" id="PTHR12598:SF0">
    <property type="entry name" value="COPPER HOMEOSTASIS PROTEIN CUTC HOMOLOG"/>
    <property type="match status" value="1"/>
</dbReference>
<dbReference type="GO" id="GO:0005507">
    <property type="term" value="F:copper ion binding"/>
    <property type="evidence" value="ECO:0007669"/>
    <property type="project" value="TreeGrafter"/>
</dbReference>
<reference evidence="3" key="2">
    <citation type="submission" date="2021-04" db="EMBL/GenBank/DDBJ databases">
        <authorList>
            <person name="Gilroy R."/>
        </authorList>
    </citation>
    <scope>NUCLEOTIDE SEQUENCE</scope>
    <source>
        <strain evidence="3">1719</strain>
    </source>
</reference>
<evidence type="ECO:0000313" key="3">
    <source>
        <dbReference type="EMBL" id="HIX54393.1"/>
    </source>
</evidence>
<comment type="caution">
    <text evidence="3">The sequence shown here is derived from an EMBL/GenBank/DDBJ whole genome shotgun (WGS) entry which is preliminary data.</text>
</comment>
<comment type="caution">
    <text evidence="2">Once thought to be involved in copper homeostasis, experiments in E.coli have shown this is not the case.</text>
</comment>
<evidence type="ECO:0000256" key="1">
    <source>
        <dbReference type="ARBA" id="ARBA00007768"/>
    </source>
</evidence>
<dbReference type="EMBL" id="DXEZ01000143">
    <property type="protein sequence ID" value="HIX54393.1"/>
    <property type="molecule type" value="Genomic_DNA"/>
</dbReference>
<protein>
    <recommendedName>
        <fullName evidence="2">PF03932 family protein CutC</fullName>
    </recommendedName>
</protein>
<dbReference type="PANTHER" id="PTHR12598">
    <property type="entry name" value="COPPER HOMEOSTASIS PROTEIN CUTC"/>
    <property type="match status" value="1"/>
</dbReference>
<dbReference type="AlphaFoldDB" id="A0A9D1W8G3"/>
<proteinExistence type="inferred from homology"/>
<name>A0A9D1W8G3_9SPHI</name>
<evidence type="ECO:0000256" key="2">
    <source>
        <dbReference type="HAMAP-Rule" id="MF_00795"/>
    </source>
</evidence>
<dbReference type="Gene3D" id="3.20.20.380">
    <property type="entry name" value="Copper homeostasis (CutC) domain"/>
    <property type="match status" value="1"/>
</dbReference>
<organism evidence="3 4">
    <name type="scientific">Candidatus Sphingobacterium stercoripullorum</name>
    <dbReference type="NCBI Taxonomy" id="2838759"/>
    <lineage>
        <taxon>Bacteria</taxon>
        <taxon>Pseudomonadati</taxon>
        <taxon>Bacteroidota</taxon>
        <taxon>Sphingobacteriia</taxon>
        <taxon>Sphingobacteriales</taxon>
        <taxon>Sphingobacteriaceae</taxon>
        <taxon>Sphingobacterium</taxon>
    </lineage>
</organism>
<evidence type="ECO:0000313" key="4">
    <source>
        <dbReference type="Proteomes" id="UP000824156"/>
    </source>
</evidence>
<reference evidence="3" key="1">
    <citation type="journal article" date="2021" name="PeerJ">
        <title>Extensive microbial diversity within the chicken gut microbiome revealed by metagenomics and culture.</title>
        <authorList>
            <person name="Gilroy R."/>
            <person name="Ravi A."/>
            <person name="Getino M."/>
            <person name="Pursley I."/>
            <person name="Horton D.L."/>
            <person name="Alikhan N.F."/>
            <person name="Baker D."/>
            <person name="Gharbi K."/>
            <person name="Hall N."/>
            <person name="Watson M."/>
            <person name="Adriaenssens E.M."/>
            <person name="Foster-Nyarko E."/>
            <person name="Jarju S."/>
            <person name="Secka A."/>
            <person name="Antonio M."/>
            <person name="Oren A."/>
            <person name="Chaudhuri R.R."/>
            <person name="La Ragione R."/>
            <person name="Hildebrand F."/>
            <person name="Pallen M.J."/>
        </authorList>
    </citation>
    <scope>NUCLEOTIDE SEQUENCE</scope>
    <source>
        <strain evidence="3">1719</strain>
    </source>
</reference>
<dbReference type="Proteomes" id="UP000824156">
    <property type="component" value="Unassembled WGS sequence"/>
</dbReference>
<keyword evidence="2" id="KW-0963">Cytoplasm</keyword>
<dbReference type="InterPro" id="IPR005627">
    <property type="entry name" value="CutC-like"/>
</dbReference>
<dbReference type="HAMAP" id="MF_00795">
    <property type="entry name" value="CutC"/>
    <property type="match status" value="1"/>
</dbReference>
<dbReference type="FunFam" id="3.20.20.380:FF:000001">
    <property type="entry name" value="Copper homeostasis protein CutC"/>
    <property type="match status" value="1"/>
</dbReference>